<proteinExistence type="predicted"/>
<evidence type="ECO:0000313" key="5">
    <source>
        <dbReference type="Proteomes" id="UP000567179"/>
    </source>
</evidence>
<dbReference type="Pfam" id="PF24883">
    <property type="entry name" value="NPHP3_N"/>
    <property type="match status" value="1"/>
</dbReference>
<dbReference type="PANTHER" id="PTHR10039">
    <property type="entry name" value="AMELOGENIN"/>
    <property type="match status" value="1"/>
</dbReference>
<feature type="domain" description="NACHT" evidence="3">
    <location>
        <begin position="113"/>
        <end position="227"/>
    </location>
</feature>
<dbReference type="Gene3D" id="3.40.50.300">
    <property type="entry name" value="P-loop containing nucleotide triphosphate hydrolases"/>
    <property type="match status" value="1"/>
</dbReference>
<evidence type="ECO:0000256" key="1">
    <source>
        <dbReference type="ARBA" id="ARBA00022737"/>
    </source>
</evidence>
<reference evidence="4 5" key="1">
    <citation type="journal article" date="2020" name="ISME J.">
        <title>Uncovering the hidden diversity of litter-decomposition mechanisms in mushroom-forming fungi.</title>
        <authorList>
            <person name="Floudas D."/>
            <person name="Bentzer J."/>
            <person name="Ahren D."/>
            <person name="Johansson T."/>
            <person name="Persson P."/>
            <person name="Tunlid A."/>
        </authorList>
    </citation>
    <scope>NUCLEOTIDE SEQUENCE [LARGE SCALE GENOMIC DNA]</scope>
    <source>
        <strain evidence="4 5">CBS 101986</strain>
    </source>
</reference>
<evidence type="ECO:0000259" key="3">
    <source>
        <dbReference type="PROSITE" id="PS50837"/>
    </source>
</evidence>
<sequence length="595" mass="67338">MCLLPCYIVPAMFYSGPAFLALFILNGLKMHNGVSMFNNSEVNIGGSVRVTVHVDTPRVPDSNVDRLIDEVASNAILNAGGRADEVRCYPGTREEVIGKIEKWVDGHSELCHRIIWLSGPAGAGKSAIAQTVAERCKEHGIHSANFFFFRGDGTRNHVQPLVATLVYQLFDYYRPLKAGIAELLVAKPLICKASIAEQFKRLLSYPLQAIQHTLSQPIILIIDGLDECDDERNQEQILVALHALVENDDSPFRVMVASREEHHLKMTFNKFGASVKSLFLNGEYRPQDDIRRFVIAKFDEIRRVHSLAHTLSLRWPTKADIDAITDKSSGQFIYAATVMRYIQYSTASPALSLLTVYGMRPSADHSAYAQLDAVYSHIFSKAHNIWAVRLILCAHFVMESTFAKGDFRNLALLLEYDMDEIKSIFADLAAIIQVADGLHLKLVFYHASLSDYLTDKSRSGIYHVNVGEIASELSLICLKKLHVENSLAVVIWVLIRVEEVTPELSKSLLDVSTRQFNGNFMSKNDWRRLTGTIERFYFEADKALFKSMLRSWVRFAYINDVDTRGCSDALSPSAFRYYKWYQAIERVRFAFRPSR</sequence>
<dbReference type="InterPro" id="IPR027417">
    <property type="entry name" value="P-loop_NTPase"/>
</dbReference>
<feature type="transmembrane region" description="Helical" evidence="2">
    <location>
        <begin position="7"/>
        <end position="28"/>
    </location>
</feature>
<dbReference type="EMBL" id="JAACJJ010000044">
    <property type="protein sequence ID" value="KAF5314390.1"/>
    <property type="molecule type" value="Genomic_DNA"/>
</dbReference>
<keyword evidence="2" id="KW-1133">Transmembrane helix</keyword>
<dbReference type="PANTHER" id="PTHR10039:SF14">
    <property type="entry name" value="NACHT DOMAIN-CONTAINING PROTEIN"/>
    <property type="match status" value="1"/>
</dbReference>
<dbReference type="InterPro" id="IPR007111">
    <property type="entry name" value="NACHT_NTPase"/>
</dbReference>
<accession>A0A8H5B0B8</accession>
<name>A0A8H5B0B8_9AGAR</name>
<evidence type="ECO:0000313" key="4">
    <source>
        <dbReference type="EMBL" id="KAF5314390.1"/>
    </source>
</evidence>
<evidence type="ECO:0000256" key="2">
    <source>
        <dbReference type="SAM" id="Phobius"/>
    </source>
</evidence>
<dbReference type="OrthoDB" id="4760524at2759"/>
<dbReference type="SUPFAM" id="SSF52540">
    <property type="entry name" value="P-loop containing nucleoside triphosphate hydrolases"/>
    <property type="match status" value="1"/>
</dbReference>
<dbReference type="AlphaFoldDB" id="A0A8H5B0B8"/>
<keyword evidence="2" id="KW-0472">Membrane</keyword>
<protein>
    <recommendedName>
        <fullName evidence="3">NACHT domain-containing protein</fullName>
    </recommendedName>
</protein>
<keyword evidence="2" id="KW-0812">Transmembrane</keyword>
<dbReference type="Proteomes" id="UP000567179">
    <property type="component" value="Unassembled WGS sequence"/>
</dbReference>
<keyword evidence="1" id="KW-0677">Repeat</keyword>
<organism evidence="4 5">
    <name type="scientific">Psilocybe cf. subviscida</name>
    <dbReference type="NCBI Taxonomy" id="2480587"/>
    <lineage>
        <taxon>Eukaryota</taxon>
        <taxon>Fungi</taxon>
        <taxon>Dikarya</taxon>
        <taxon>Basidiomycota</taxon>
        <taxon>Agaricomycotina</taxon>
        <taxon>Agaricomycetes</taxon>
        <taxon>Agaricomycetidae</taxon>
        <taxon>Agaricales</taxon>
        <taxon>Agaricineae</taxon>
        <taxon>Strophariaceae</taxon>
        <taxon>Psilocybe</taxon>
    </lineage>
</organism>
<dbReference type="PROSITE" id="PS50837">
    <property type="entry name" value="NACHT"/>
    <property type="match status" value="1"/>
</dbReference>
<gene>
    <name evidence="4" type="ORF">D9619_012008</name>
</gene>
<dbReference type="InterPro" id="IPR056884">
    <property type="entry name" value="NPHP3-like_N"/>
</dbReference>
<comment type="caution">
    <text evidence="4">The sequence shown here is derived from an EMBL/GenBank/DDBJ whole genome shotgun (WGS) entry which is preliminary data.</text>
</comment>
<keyword evidence="5" id="KW-1185">Reference proteome</keyword>